<dbReference type="Gene3D" id="1.20.225.20">
    <property type="entry name" value="Ub domain-containing protein, DC-UbP/UBTD2, N-terminal domain"/>
    <property type="match status" value="1"/>
</dbReference>
<dbReference type="InterPro" id="IPR032752">
    <property type="entry name" value="DC-UbP/UBTD2_N"/>
</dbReference>
<gene>
    <name evidence="2" type="ORF">SAY86_006130</name>
</gene>
<dbReference type="InterPro" id="IPR039869">
    <property type="entry name" value="UBTD1/2"/>
</dbReference>
<organism evidence="2 3">
    <name type="scientific">Trapa natans</name>
    <name type="common">Water chestnut</name>
    <dbReference type="NCBI Taxonomy" id="22666"/>
    <lineage>
        <taxon>Eukaryota</taxon>
        <taxon>Viridiplantae</taxon>
        <taxon>Streptophyta</taxon>
        <taxon>Embryophyta</taxon>
        <taxon>Tracheophyta</taxon>
        <taxon>Spermatophyta</taxon>
        <taxon>Magnoliopsida</taxon>
        <taxon>eudicotyledons</taxon>
        <taxon>Gunneridae</taxon>
        <taxon>Pentapetalae</taxon>
        <taxon>rosids</taxon>
        <taxon>malvids</taxon>
        <taxon>Myrtales</taxon>
        <taxon>Lythraceae</taxon>
        <taxon>Trapa</taxon>
    </lineage>
</organism>
<feature type="domain" description="DC-UbP/UBTD2 N-terminal" evidence="1">
    <location>
        <begin position="39"/>
        <end position="136"/>
    </location>
</feature>
<dbReference type="Proteomes" id="UP001346149">
    <property type="component" value="Unassembled WGS sequence"/>
</dbReference>
<sequence length="159" mass="18379">MEVFKSDQISTVSSFHSTEILKKEQKLDRFESAKCRRRKRIHKPPPWEHPVRITRPELQHMREEFWDTAPHYGGSKAIWDALRAAAETEDLMHAQAIIEGAGIIVENNDLTVCYDEKGEMYELPNYVLREPSNLIEQDVEMGTQNPQPVVDHHSTALQS</sequence>
<accession>A0AAN7L352</accession>
<reference evidence="2 3" key="1">
    <citation type="journal article" date="2023" name="Hortic Res">
        <title>Pangenome of water caltrop reveals structural variations and asymmetric subgenome divergence after allopolyploidization.</title>
        <authorList>
            <person name="Zhang X."/>
            <person name="Chen Y."/>
            <person name="Wang L."/>
            <person name="Yuan Y."/>
            <person name="Fang M."/>
            <person name="Shi L."/>
            <person name="Lu R."/>
            <person name="Comes H.P."/>
            <person name="Ma Y."/>
            <person name="Chen Y."/>
            <person name="Huang G."/>
            <person name="Zhou Y."/>
            <person name="Zheng Z."/>
            <person name="Qiu Y."/>
        </authorList>
    </citation>
    <scope>NUCLEOTIDE SEQUENCE [LARGE SCALE GENOMIC DNA]</scope>
    <source>
        <strain evidence="2">F231</strain>
    </source>
</reference>
<evidence type="ECO:0000259" key="1">
    <source>
        <dbReference type="Pfam" id="PF16455"/>
    </source>
</evidence>
<dbReference type="InterPro" id="IPR038169">
    <property type="entry name" value="DC-UbP/UBTD2_N_sf"/>
</dbReference>
<name>A0AAN7L352_TRANT</name>
<keyword evidence="3" id="KW-1185">Reference proteome</keyword>
<evidence type="ECO:0000313" key="2">
    <source>
        <dbReference type="EMBL" id="KAK4778602.1"/>
    </source>
</evidence>
<protein>
    <recommendedName>
        <fullName evidence="1">DC-UbP/UBTD2 N-terminal domain-containing protein</fullName>
    </recommendedName>
</protein>
<proteinExistence type="predicted"/>
<dbReference type="EMBL" id="JAXQNO010000017">
    <property type="protein sequence ID" value="KAK4778602.1"/>
    <property type="molecule type" value="Genomic_DNA"/>
</dbReference>
<dbReference type="Pfam" id="PF16455">
    <property type="entry name" value="UBD"/>
    <property type="match status" value="1"/>
</dbReference>
<comment type="caution">
    <text evidence="2">The sequence shown here is derived from an EMBL/GenBank/DDBJ whole genome shotgun (WGS) entry which is preliminary data.</text>
</comment>
<evidence type="ECO:0000313" key="3">
    <source>
        <dbReference type="Proteomes" id="UP001346149"/>
    </source>
</evidence>
<dbReference type="AlphaFoldDB" id="A0AAN7L352"/>
<dbReference type="PANTHER" id="PTHR13609">
    <property type="entry name" value="UBIQUITIN DOMAIN CONTAINING 1 PROTEIN-RELATED"/>
    <property type="match status" value="1"/>
</dbReference>